<feature type="transmembrane region" description="Helical" evidence="1">
    <location>
        <begin position="229"/>
        <end position="250"/>
    </location>
</feature>
<evidence type="ECO:0000313" key="2">
    <source>
        <dbReference type="EMBL" id="MDY0409162.1"/>
    </source>
</evidence>
<evidence type="ECO:0000256" key="1">
    <source>
        <dbReference type="SAM" id="Phobius"/>
    </source>
</evidence>
<feature type="transmembrane region" description="Helical" evidence="1">
    <location>
        <begin position="189"/>
        <end position="209"/>
    </location>
</feature>
<sequence>MRLLRQVSLVLVITFAIVMISSLVKNSNKNIKSWSMIMLVISMIQYFYLKWQMEIIPESAFFGAPTVNPTVYWAINVAIVMLMLMISSHFIAKKPEGATIANYGVKASVKTVLTAFVTAVLAIGVGYGLLYIIDAVFKTDFRLWTFAVKTFEWHHVIALLKYAPLFFIYYFIAGISVNMNTTGEKYEGFKGYIVSILHFVGGLVLYLIYQYGLLFTTGVAGYPAESLSSIIVIGLVPVLAVAVYSIDSFIEKQGMSMLQPS</sequence>
<gene>
    <name evidence="2" type="ORF">RWD45_12070</name>
</gene>
<reference evidence="2 3" key="1">
    <citation type="submission" date="2023-10" db="EMBL/GenBank/DDBJ databases">
        <title>Virgibacillus soli CC-YMP-6 genome.</title>
        <authorList>
            <person name="Miliotis G."/>
            <person name="Sengupta P."/>
            <person name="Hameed A."/>
            <person name="Chuvochina M."/>
            <person name="Mcdonagh F."/>
            <person name="Simpson A.C."/>
            <person name="Singh N.K."/>
            <person name="Rekha P.D."/>
            <person name="Raman K."/>
            <person name="Hugenholtz P."/>
            <person name="Venkateswaran K."/>
        </authorList>
    </citation>
    <scope>NUCLEOTIDE SEQUENCE [LARGE SCALE GENOMIC DNA]</scope>
    <source>
        <strain evidence="2 3">CC-YMP-6</strain>
    </source>
</reference>
<proteinExistence type="predicted"/>
<feature type="transmembrane region" description="Helical" evidence="1">
    <location>
        <begin position="71"/>
        <end position="92"/>
    </location>
</feature>
<organism evidence="2 3">
    <name type="scientific">Paracerasibacillus soli</name>
    <dbReference type="NCBI Taxonomy" id="480284"/>
    <lineage>
        <taxon>Bacteria</taxon>
        <taxon>Bacillati</taxon>
        <taxon>Bacillota</taxon>
        <taxon>Bacilli</taxon>
        <taxon>Bacillales</taxon>
        <taxon>Bacillaceae</taxon>
        <taxon>Paracerasibacillus</taxon>
    </lineage>
</organism>
<evidence type="ECO:0000313" key="3">
    <source>
        <dbReference type="Proteomes" id="UP001275315"/>
    </source>
</evidence>
<feature type="transmembrane region" description="Helical" evidence="1">
    <location>
        <begin position="112"/>
        <end position="133"/>
    </location>
</feature>
<protein>
    <submittedName>
        <fullName evidence="2">Uncharacterized protein</fullName>
    </submittedName>
</protein>
<keyword evidence="1" id="KW-0812">Transmembrane</keyword>
<dbReference type="RefSeq" id="WP_320379972.1">
    <property type="nucleotide sequence ID" value="NZ_JAWDIQ010000002.1"/>
</dbReference>
<feature type="transmembrane region" description="Helical" evidence="1">
    <location>
        <begin position="153"/>
        <end position="177"/>
    </location>
</feature>
<feature type="transmembrane region" description="Helical" evidence="1">
    <location>
        <begin position="6"/>
        <end position="24"/>
    </location>
</feature>
<dbReference type="Proteomes" id="UP001275315">
    <property type="component" value="Unassembled WGS sequence"/>
</dbReference>
<keyword evidence="1" id="KW-1133">Transmembrane helix</keyword>
<feature type="transmembrane region" description="Helical" evidence="1">
    <location>
        <begin position="31"/>
        <end position="51"/>
    </location>
</feature>
<accession>A0ABU5CS05</accession>
<comment type="caution">
    <text evidence="2">The sequence shown here is derived from an EMBL/GenBank/DDBJ whole genome shotgun (WGS) entry which is preliminary data.</text>
</comment>
<keyword evidence="3" id="KW-1185">Reference proteome</keyword>
<name>A0ABU5CS05_9BACI</name>
<dbReference type="EMBL" id="JAWDIQ010000002">
    <property type="protein sequence ID" value="MDY0409162.1"/>
    <property type="molecule type" value="Genomic_DNA"/>
</dbReference>
<keyword evidence="1" id="KW-0472">Membrane</keyword>